<dbReference type="InterPro" id="IPR000253">
    <property type="entry name" value="FHA_dom"/>
</dbReference>
<dbReference type="STRING" id="6313.A0A158PAM9"/>
<dbReference type="WBParaSite" id="ACAC_0000974801-mRNA-1">
    <property type="protein sequence ID" value="ACAC_0000974801-mRNA-1"/>
    <property type="gene ID" value="ACAC_0000974801"/>
</dbReference>
<evidence type="ECO:0000313" key="2">
    <source>
        <dbReference type="Proteomes" id="UP000035642"/>
    </source>
</evidence>
<dbReference type="Proteomes" id="UP000035642">
    <property type="component" value="Unassembled WGS sequence"/>
</dbReference>
<reference evidence="2" key="1">
    <citation type="submission" date="2012-09" db="EMBL/GenBank/DDBJ databases">
        <authorList>
            <person name="Martin A.A."/>
        </authorList>
    </citation>
    <scope>NUCLEOTIDE SEQUENCE</scope>
</reference>
<proteinExistence type="predicted"/>
<evidence type="ECO:0000313" key="3">
    <source>
        <dbReference type="WBParaSite" id="ACAC_0000974801-mRNA-1"/>
    </source>
</evidence>
<sequence length="227" mass="25827">MLRRYSSHGLETILIQSENLTIGSDKCNVILKAEEGVHPIHASIQQNMESGLFWLRDHSLAGRTTVNGHHVDDQVELHNGDMLRFGKAQPFVFERRVVFPCKERSNFHEAVVGRNYPKLTTFPILGRKKRISQRPIPSKSPARRSATTVAQLKHYAEEVSERGKNVRGSVGNNLLQRVVRLQDELARKNHEPHLSETLSSVERNFELEAYRSLIAMVAAKVRSFNDV</sequence>
<feature type="domain" description="FHA" evidence="1">
    <location>
        <begin position="21"/>
        <end position="86"/>
    </location>
</feature>
<dbReference type="SUPFAM" id="SSF49879">
    <property type="entry name" value="SMAD/FHA domain"/>
    <property type="match status" value="1"/>
</dbReference>
<dbReference type="Gene3D" id="2.60.200.20">
    <property type="match status" value="1"/>
</dbReference>
<organism evidence="2 3">
    <name type="scientific">Angiostrongylus cantonensis</name>
    <name type="common">Rat lungworm</name>
    <dbReference type="NCBI Taxonomy" id="6313"/>
    <lineage>
        <taxon>Eukaryota</taxon>
        <taxon>Metazoa</taxon>
        <taxon>Ecdysozoa</taxon>
        <taxon>Nematoda</taxon>
        <taxon>Chromadorea</taxon>
        <taxon>Rhabditida</taxon>
        <taxon>Rhabditina</taxon>
        <taxon>Rhabditomorpha</taxon>
        <taxon>Strongyloidea</taxon>
        <taxon>Metastrongylidae</taxon>
        <taxon>Angiostrongylus</taxon>
    </lineage>
</organism>
<accession>A0A158PAM9</accession>
<dbReference type="Pfam" id="PF00498">
    <property type="entry name" value="FHA"/>
    <property type="match status" value="1"/>
</dbReference>
<dbReference type="InterPro" id="IPR008984">
    <property type="entry name" value="SMAD_FHA_dom_sf"/>
</dbReference>
<name>A0A158PAM9_ANGCA</name>
<reference evidence="3" key="2">
    <citation type="submission" date="2016-04" db="UniProtKB">
        <authorList>
            <consortium name="WormBaseParasite"/>
        </authorList>
    </citation>
    <scope>IDENTIFICATION</scope>
</reference>
<dbReference type="AlphaFoldDB" id="A0A158PAM9"/>
<keyword evidence="2" id="KW-1185">Reference proteome</keyword>
<evidence type="ECO:0000259" key="1">
    <source>
        <dbReference type="Pfam" id="PF00498"/>
    </source>
</evidence>
<protein>
    <submittedName>
        <fullName evidence="3">FHA domain-containing protein</fullName>
    </submittedName>
</protein>
<dbReference type="CDD" id="cd00060">
    <property type="entry name" value="FHA"/>
    <property type="match status" value="1"/>
</dbReference>